<proteinExistence type="predicted"/>
<comment type="subcellular location">
    <subcellularLocation>
        <location evidence="1">Cell membrane</location>
        <topology evidence="1">Multi-pass membrane protein</topology>
    </subcellularLocation>
</comment>
<organism evidence="7 8">
    <name type="scientific">Sulfobacillus thermosulfidooxidans</name>
    <dbReference type="NCBI Taxonomy" id="28034"/>
    <lineage>
        <taxon>Bacteria</taxon>
        <taxon>Bacillati</taxon>
        <taxon>Bacillota</taxon>
        <taxon>Clostridia</taxon>
        <taxon>Eubacteriales</taxon>
        <taxon>Clostridiales Family XVII. Incertae Sedis</taxon>
        <taxon>Sulfobacillus</taxon>
    </lineage>
</organism>
<evidence type="ECO:0000313" key="8">
    <source>
        <dbReference type="Proteomes" id="UP000242705"/>
    </source>
</evidence>
<accession>A0A2T2WQG4</accession>
<dbReference type="InterPro" id="IPR050367">
    <property type="entry name" value="APC_superfamily"/>
</dbReference>
<feature type="transmembrane region" description="Helical" evidence="6">
    <location>
        <begin position="57"/>
        <end position="79"/>
    </location>
</feature>
<evidence type="ECO:0000256" key="3">
    <source>
        <dbReference type="ARBA" id="ARBA00022692"/>
    </source>
</evidence>
<feature type="transmembrane region" description="Helical" evidence="6">
    <location>
        <begin position="21"/>
        <end position="45"/>
    </location>
</feature>
<keyword evidence="3 6" id="KW-0812">Transmembrane</keyword>
<comment type="caution">
    <text evidence="7">The sequence shown here is derived from an EMBL/GenBank/DDBJ whole genome shotgun (WGS) entry which is preliminary data.</text>
</comment>
<protein>
    <recommendedName>
        <fullName evidence="9">APC family permease</fullName>
    </recommendedName>
</protein>
<feature type="transmembrane region" description="Helical" evidence="6">
    <location>
        <begin position="202"/>
        <end position="222"/>
    </location>
</feature>
<name>A0A2T2WQG4_SULTH</name>
<evidence type="ECO:0008006" key="9">
    <source>
        <dbReference type="Google" id="ProtNLM"/>
    </source>
</evidence>
<sequence length="480" mass="53214">MFTAESRCQLLNNLSSSRFRQVFHLTDLTSLSISSVGPLFSIAAAGGVMIELAGSDVMWAILIIAIPLLASAFIFRLLNQHFPNAGASYHWGRQVMGARYARFQAIVVIVAYFSSLPPIVMPAAQYTWALFFPNQNAPVLALFMISAFWVTFAMIPLLMGSKPTARFTELFLGIEVLSLAILMITALWRFPLLHVKVFAEPHIPWTGIFIAAVVASTIMDGWEIDSYAAEEAKAPTKDPGLSGILGALFAFGTYAILFPLILHETPLRLISNSPDPLSAWAFRVFPSAHWIILIPILASTAGSLWLTTYILSRVLFALGRDRLLPQHFTQMNTRKSPYLAIILPLSLALLIVSLELWVPSLDHLFQVVLSSAGFFLTLEFFLDSLSASWFLTKIHRHQWPHAGDHQHLPLRILSYLTSSLLFGLLGLFLVLAPGLMGSSIDWIVGGIVLFAGFYALQHHGAQPFYVFDPTDFIEVKSPDK</sequence>
<keyword evidence="5 6" id="KW-0472">Membrane</keyword>
<dbReference type="PIRSF" id="PIRSF006060">
    <property type="entry name" value="AA_transporter"/>
    <property type="match status" value="1"/>
</dbReference>
<dbReference type="PANTHER" id="PTHR42770:SF7">
    <property type="entry name" value="MEMBRANE PROTEIN"/>
    <property type="match status" value="1"/>
</dbReference>
<dbReference type="GO" id="GO:0022857">
    <property type="term" value="F:transmembrane transporter activity"/>
    <property type="evidence" value="ECO:0007669"/>
    <property type="project" value="InterPro"/>
</dbReference>
<gene>
    <name evidence="7" type="ORF">C7B47_14710</name>
</gene>
<dbReference type="Proteomes" id="UP000242705">
    <property type="component" value="Unassembled WGS sequence"/>
</dbReference>
<dbReference type="GO" id="GO:0005886">
    <property type="term" value="C:plasma membrane"/>
    <property type="evidence" value="ECO:0007669"/>
    <property type="project" value="UniProtKB-SubCell"/>
</dbReference>
<feature type="transmembrane region" description="Helical" evidence="6">
    <location>
        <begin position="412"/>
        <end position="433"/>
    </location>
</feature>
<evidence type="ECO:0000256" key="5">
    <source>
        <dbReference type="ARBA" id="ARBA00023136"/>
    </source>
</evidence>
<dbReference type="Gene3D" id="1.20.1740.10">
    <property type="entry name" value="Amino acid/polyamine transporter I"/>
    <property type="match status" value="1"/>
</dbReference>
<feature type="transmembrane region" description="Helical" evidence="6">
    <location>
        <begin position="100"/>
        <end position="119"/>
    </location>
</feature>
<evidence type="ECO:0000256" key="6">
    <source>
        <dbReference type="SAM" id="Phobius"/>
    </source>
</evidence>
<dbReference type="PANTHER" id="PTHR42770">
    <property type="entry name" value="AMINO ACID TRANSPORTER-RELATED"/>
    <property type="match status" value="1"/>
</dbReference>
<dbReference type="Pfam" id="PF13520">
    <property type="entry name" value="AA_permease_2"/>
    <property type="match status" value="1"/>
</dbReference>
<dbReference type="AlphaFoldDB" id="A0A2T2WQG4"/>
<feature type="transmembrane region" description="Helical" evidence="6">
    <location>
        <begin position="170"/>
        <end position="190"/>
    </location>
</feature>
<feature type="transmembrane region" description="Helical" evidence="6">
    <location>
        <begin position="139"/>
        <end position="158"/>
    </location>
</feature>
<feature type="transmembrane region" description="Helical" evidence="6">
    <location>
        <begin position="337"/>
        <end position="358"/>
    </location>
</feature>
<feature type="transmembrane region" description="Helical" evidence="6">
    <location>
        <begin position="439"/>
        <end position="456"/>
    </location>
</feature>
<feature type="transmembrane region" description="Helical" evidence="6">
    <location>
        <begin position="290"/>
        <end position="316"/>
    </location>
</feature>
<dbReference type="InterPro" id="IPR002293">
    <property type="entry name" value="AA/rel_permease1"/>
</dbReference>
<feature type="transmembrane region" description="Helical" evidence="6">
    <location>
        <begin position="243"/>
        <end position="262"/>
    </location>
</feature>
<keyword evidence="2" id="KW-1003">Cell membrane</keyword>
<evidence type="ECO:0000313" key="7">
    <source>
        <dbReference type="EMBL" id="PSR24474.1"/>
    </source>
</evidence>
<keyword evidence="4 6" id="KW-1133">Transmembrane helix</keyword>
<dbReference type="EMBL" id="PXYX01000052">
    <property type="protein sequence ID" value="PSR24474.1"/>
    <property type="molecule type" value="Genomic_DNA"/>
</dbReference>
<feature type="transmembrane region" description="Helical" evidence="6">
    <location>
        <begin position="364"/>
        <end position="391"/>
    </location>
</feature>
<reference evidence="7 8" key="1">
    <citation type="journal article" date="2014" name="BMC Genomics">
        <title>Comparison of environmental and isolate Sulfobacillus genomes reveals diverse carbon, sulfur, nitrogen, and hydrogen metabolisms.</title>
        <authorList>
            <person name="Justice N.B."/>
            <person name="Norman A."/>
            <person name="Brown C.T."/>
            <person name="Singh A."/>
            <person name="Thomas B.C."/>
            <person name="Banfield J.F."/>
        </authorList>
    </citation>
    <scope>NUCLEOTIDE SEQUENCE [LARGE SCALE GENOMIC DNA]</scope>
    <source>
        <strain evidence="7">AMDSBA5</strain>
    </source>
</reference>
<evidence type="ECO:0000256" key="1">
    <source>
        <dbReference type="ARBA" id="ARBA00004651"/>
    </source>
</evidence>
<evidence type="ECO:0000256" key="2">
    <source>
        <dbReference type="ARBA" id="ARBA00022475"/>
    </source>
</evidence>
<evidence type="ECO:0000256" key="4">
    <source>
        <dbReference type="ARBA" id="ARBA00022989"/>
    </source>
</evidence>